<dbReference type="RefSeq" id="WP_289726191.1">
    <property type="nucleotide sequence ID" value="NZ_JAUDUY010000021.1"/>
</dbReference>
<dbReference type="InterPro" id="IPR013783">
    <property type="entry name" value="Ig-like_fold"/>
</dbReference>
<comment type="caution">
    <text evidence="1">The sequence shown here is derived from an EMBL/GenBank/DDBJ whole genome shotgun (WGS) entry which is preliminary data.</text>
</comment>
<gene>
    <name evidence="1" type="ORF">QU605_15230</name>
</gene>
<sequence>MEHYYSTLKRIGNQSGRMLLLVFALMISPSVIGQGISYEQWETIGGGGGDPDWAGGQANSNQASFVEGDVTPLRVPLTNLGPNKTYGIIVDFDYYQNSSNAGGRLYLDEYDTTIDGGGDPDWVLSSTLHADGTYTFTPNDPIGGDYTSPQLTFYVNNSAVDITILTYQILEDPPTGDTFRRAEIIFTTDNSFTGTTDVIIYYGLRLAFPGEAYQPVSMVLVDGAAGFTGGSLQTKIEGDAALSTTINNDPNIEYITPSNAIQLQTGVVVRGEVSGFKWSDVDGNSLWDNAEVGLGGWTLELYVDDGDGVFEPGAGDNLYSTTITSDGSIDVNGDGNPDPVGYYEFSSAAQPLTPLLPGESYFVQEENQAGFNQTYPSSPSYWGPFTITATTPTYSGSAGNAEEPNFGNQEDQCEDATADAGPDQTICEGSTVTLAGSFGGGATSATWSTAGDGTFNNVNLADAVYTPGSGDIAAGSVVLTWTTDDPEGICVGDNDSMTVTINEELVADAGDDQTICEGST</sequence>
<protein>
    <recommendedName>
        <fullName evidence="3">SD-repeat containing protein B domain-containing protein</fullName>
    </recommendedName>
</protein>
<name>A0ABT7WIT4_9FLAO</name>
<dbReference type="EMBL" id="JAUDUY010000021">
    <property type="protein sequence ID" value="MDM9632827.1"/>
    <property type="molecule type" value="Genomic_DNA"/>
</dbReference>
<dbReference type="Proteomes" id="UP001174839">
    <property type="component" value="Unassembled WGS sequence"/>
</dbReference>
<feature type="non-terminal residue" evidence="1">
    <location>
        <position position="520"/>
    </location>
</feature>
<keyword evidence="2" id="KW-1185">Reference proteome</keyword>
<organism evidence="1 2">
    <name type="scientific">Robiginitalea aurantiaca</name>
    <dbReference type="NCBI Taxonomy" id="3056915"/>
    <lineage>
        <taxon>Bacteria</taxon>
        <taxon>Pseudomonadati</taxon>
        <taxon>Bacteroidota</taxon>
        <taxon>Flavobacteriia</taxon>
        <taxon>Flavobacteriales</taxon>
        <taxon>Flavobacteriaceae</taxon>
        <taxon>Robiginitalea</taxon>
    </lineage>
</organism>
<evidence type="ECO:0000313" key="2">
    <source>
        <dbReference type="Proteomes" id="UP001174839"/>
    </source>
</evidence>
<reference evidence="1" key="1">
    <citation type="submission" date="2023-06" db="EMBL/GenBank/DDBJ databases">
        <title>Robiginitalea aurantiacus sp. nov. and Algoriphagus sediminis sp. nov., isolated from coastal sediment.</title>
        <authorList>
            <person name="Zhou Z.Y."/>
            <person name="An J."/>
            <person name="Jia Y.W."/>
            <person name="Du Z.J."/>
        </authorList>
    </citation>
    <scope>NUCLEOTIDE SEQUENCE</scope>
    <source>
        <strain evidence="1">M39</strain>
    </source>
</reference>
<dbReference type="Gene3D" id="2.60.40.10">
    <property type="entry name" value="Immunoglobulins"/>
    <property type="match status" value="1"/>
</dbReference>
<accession>A0ABT7WIT4</accession>
<evidence type="ECO:0000313" key="1">
    <source>
        <dbReference type="EMBL" id="MDM9632827.1"/>
    </source>
</evidence>
<proteinExistence type="predicted"/>
<evidence type="ECO:0008006" key="3">
    <source>
        <dbReference type="Google" id="ProtNLM"/>
    </source>
</evidence>